<keyword evidence="1 5" id="KW-0808">Transferase</keyword>
<feature type="domain" description="Rhodanese" evidence="4">
    <location>
        <begin position="296"/>
        <end position="383"/>
    </location>
</feature>
<dbReference type="AlphaFoldDB" id="A0A3Q9G871"/>
<dbReference type="FunFam" id="3.40.50.720:FF:000033">
    <property type="entry name" value="Adenylyltransferase and sulfurtransferase MOCS3"/>
    <property type="match status" value="1"/>
</dbReference>
<dbReference type="GO" id="GO:0008146">
    <property type="term" value="F:sulfotransferase activity"/>
    <property type="evidence" value="ECO:0007669"/>
    <property type="project" value="TreeGrafter"/>
</dbReference>
<dbReference type="Gene3D" id="3.40.250.10">
    <property type="entry name" value="Rhodanese-like domain"/>
    <property type="match status" value="1"/>
</dbReference>
<dbReference type="PANTHER" id="PTHR10953">
    <property type="entry name" value="UBIQUITIN-ACTIVATING ENZYME E1"/>
    <property type="match status" value="1"/>
</dbReference>
<accession>A0A3Q9G871</accession>
<keyword evidence="3" id="KW-0067">ATP-binding</keyword>
<dbReference type="GO" id="GO:0005829">
    <property type="term" value="C:cytosol"/>
    <property type="evidence" value="ECO:0007669"/>
    <property type="project" value="TreeGrafter"/>
</dbReference>
<dbReference type="EMBL" id="CP034593">
    <property type="protein sequence ID" value="AZQ77344.1"/>
    <property type="molecule type" value="Genomic_DNA"/>
</dbReference>
<evidence type="ECO:0000313" key="5">
    <source>
        <dbReference type="EMBL" id="AZQ77344.1"/>
    </source>
</evidence>
<gene>
    <name evidence="5" type="ORF">EJ997_08390</name>
</gene>
<dbReference type="InterPro" id="IPR036873">
    <property type="entry name" value="Rhodanese-like_dom_sf"/>
</dbReference>
<reference evidence="5 6" key="1">
    <citation type="submission" date="2018-12" db="EMBL/GenBank/DDBJ databases">
        <title>Complete genome sequence of Flaviflexus sp. H23T48.</title>
        <authorList>
            <person name="Bae J.-W."/>
            <person name="Lee J.-Y."/>
        </authorList>
    </citation>
    <scope>NUCLEOTIDE SEQUENCE [LARGE SCALE GENOMIC DNA]</scope>
    <source>
        <strain evidence="5 6">H23T48</strain>
    </source>
</reference>
<dbReference type="InterPro" id="IPR000594">
    <property type="entry name" value="ThiF_NAD_FAD-bd"/>
</dbReference>
<dbReference type="Pfam" id="PF00899">
    <property type="entry name" value="ThiF"/>
    <property type="match status" value="1"/>
</dbReference>
<dbReference type="OrthoDB" id="9804286at2"/>
<dbReference type="InterPro" id="IPR001763">
    <property type="entry name" value="Rhodanese-like_dom"/>
</dbReference>
<dbReference type="GO" id="GO:0004792">
    <property type="term" value="F:thiosulfate-cyanide sulfurtransferase activity"/>
    <property type="evidence" value="ECO:0007669"/>
    <property type="project" value="TreeGrafter"/>
</dbReference>
<dbReference type="InterPro" id="IPR045886">
    <property type="entry name" value="ThiF/MoeB/HesA"/>
</dbReference>
<dbReference type="Proteomes" id="UP000280344">
    <property type="component" value="Chromosome"/>
</dbReference>
<keyword evidence="5" id="KW-0548">Nucleotidyltransferase</keyword>
<keyword evidence="6" id="KW-1185">Reference proteome</keyword>
<keyword evidence="2" id="KW-0547">Nucleotide-binding</keyword>
<dbReference type="GO" id="GO:0008641">
    <property type="term" value="F:ubiquitin-like modifier activating enzyme activity"/>
    <property type="evidence" value="ECO:0007669"/>
    <property type="project" value="InterPro"/>
</dbReference>
<dbReference type="CDD" id="cd00158">
    <property type="entry name" value="RHOD"/>
    <property type="match status" value="1"/>
</dbReference>
<evidence type="ECO:0000256" key="1">
    <source>
        <dbReference type="ARBA" id="ARBA00022679"/>
    </source>
</evidence>
<dbReference type="Pfam" id="PF00581">
    <property type="entry name" value="Rhodanese"/>
    <property type="match status" value="1"/>
</dbReference>
<evidence type="ECO:0000313" key="6">
    <source>
        <dbReference type="Proteomes" id="UP000280344"/>
    </source>
</evidence>
<dbReference type="SUPFAM" id="SSF69572">
    <property type="entry name" value="Activating enzymes of the ubiquitin-like proteins"/>
    <property type="match status" value="1"/>
</dbReference>
<dbReference type="InterPro" id="IPR035985">
    <property type="entry name" value="Ubiquitin-activating_enz"/>
</dbReference>
<evidence type="ECO:0000259" key="4">
    <source>
        <dbReference type="PROSITE" id="PS50206"/>
    </source>
</evidence>
<evidence type="ECO:0000256" key="3">
    <source>
        <dbReference type="ARBA" id="ARBA00022840"/>
    </source>
</evidence>
<dbReference type="CDD" id="cd00757">
    <property type="entry name" value="ThiF_MoeB_HesA_family"/>
    <property type="match status" value="1"/>
</dbReference>
<dbReference type="GO" id="GO:0005524">
    <property type="term" value="F:ATP binding"/>
    <property type="evidence" value="ECO:0007669"/>
    <property type="project" value="UniProtKB-KW"/>
</dbReference>
<dbReference type="SMART" id="SM00450">
    <property type="entry name" value="RHOD"/>
    <property type="match status" value="1"/>
</dbReference>
<protein>
    <submittedName>
        <fullName evidence="5">Adenylyltransferase/sulfurtransferase MoeZ</fullName>
    </submittedName>
</protein>
<dbReference type="GO" id="GO:0016779">
    <property type="term" value="F:nucleotidyltransferase activity"/>
    <property type="evidence" value="ECO:0007669"/>
    <property type="project" value="UniProtKB-KW"/>
</dbReference>
<name>A0A3Q9G871_9ACTO</name>
<sequence>MFMLPLVEPGAPLTPEQTVRYSRHLMLEEIGDLGQRRLKNARVLAIGAGGLGSPSLLYLAAAGVGTLGVIDDDLVDRSNLHRQVLHTDTSVGIPKTESAANALTELNPDITVNQHRERLTEENIDSIFSQYDVIMDGTDNFQTRYLVESACTRLGIPEVWGSILKFNGQVSVFWTGERAVAAGAPAPDGVSLRDLFPSPPPAGEVPACGDVGVLGSLPGQVGTIMATEAVKLICGIGEPLVGRVMVIDTLKAETFTVPFAPRPLPRPEPFTAEELLPYCSAPKVPEIDIVEFERLRSEGVRVLDVREDSEREAAYLPGSEHVVLSELLERPELAAGEQPVYVHCKAGARSARAVTALRAIGIQGINVAGGLDAWQAAGFSVEGTK</sequence>
<dbReference type="KEGG" id="flh:EJ997_08390"/>
<organism evidence="5 6">
    <name type="scientific">Flaviflexus ciconiae</name>
    <dbReference type="NCBI Taxonomy" id="2496867"/>
    <lineage>
        <taxon>Bacteria</taxon>
        <taxon>Bacillati</taxon>
        <taxon>Actinomycetota</taxon>
        <taxon>Actinomycetes</taxon>
        <taxon>Actinomycetales</taxon>
        <taxon>Actinomycetaceae</taxon>
        <taxon>Flaviflexus</taxon>
    </lineage>
</organism>
<proteinExistence type="predicted"/>
<dbReference type="PROSITE" id="PS50206">
    <property type="entry name" value="RHODANESE_3"/>
    <property type="match status" value="1"/>
</dbReference>
<dbReference type="Gene3D" id="3.40.50.720">
    <property type="entry name" value="NAD(P)-binding Rossmann-like Domain"/>
    <property type="match status" value="1"/>
</dbReference>
<dbReference type="PANTHER" id="PTHR10953:SF102">
    <property type="entry name" value="ADENYLYLTRANSFERASE AND SULFURTRANSFERASE MOCS3"/>
    <property type="match status" value="1"/>
</dbReference>
<evidence type="ECO:0000256" key="2">
    <source>
        <dbReference type="ARBA" id="ARBA00022741"/>
    </source>
</evidence>